<organism evidence="2">
    <name type="scientific">Anguilla anguilla</name>
    <name type="common">European freshwater eel</name>
    <name type="synonym">Muraena anguilla</name>
    <dbReference type="NCBI Taxonomy" id="7936"/>
    <lineage>
        <taxon>Eukaryota</taxon>
        <taxon>Metazoa</taxon>
        <taxon>Chordata</taxon>
        <taxon>Craniata</taxon>
        <taxon>Vertebrata</taxon>
        <taxon>Euteleostomi</taxon>
        <taxon>Actinopterygii</taxon>
        <taxon>Neopterygii</taxon>
        <taxon>Teleostei</taxon>
        <taxon>Anguilliformes</taxon>
        <taxon>Anguillidae</taxon>
        <taxon>Anguilla</taxon>
    </lineage>
</organism>
<reference evidence="2" key="2">
    <citation type="journal article" date="2015" name="Fish Shellfish Immunol.">
        <title>Early steps in the European eel (Anguilla anguilla)-Vibrio vulnificus interaction in the gills: Role of the RtxA13 toxin.</title>
        <authorList>
            <person name="Callol A."/>
            <person name="Pajuelo D."/>
            <person name="Ebbesson L."/>
            <person name="Teles M."/>
            <person name="MacKenzie S."/>
            <person name="Amaro C."/>
        </authorList>
    </citation>
    <scope>NUCLEOTIDE SEQUENCE</scope>
</reference>
<dbReference type="AlphaFoldDB" id="A0A0E9WF77"/>
<evidence type="ECO:0000313" key="2">
    <source>
        <dbReference type="EMBL" id="JAH88941.1"/>
    </source>
</evidence>
<protein>
    <submittedName>
        <fullName evidence="2">Uncharacterized protein</fullName>
    </submittedName>
</protein>
<keyword evidence="1" id="KW-1133">Transmembrane helix</keyword>
<evidence type="ECO:0000256" key="1">
    <source>
        <dbReference type="SAM" id="Phobius"/>
    </source>
</evidence>
<proteinExistence type="predicted"/>
<feature type="transmembrane region" description="Helical" evidence="1">
    <location>
        <begin position="6"/>
        <end position="23"/>
    </location>
</feature>
<accession>A0A0E9WF77</accession>
<keyword evidence="1" id="KW-0812">Transmembrane</keyword>
<dbReference type="EMBL" id="GBXM01019636">
    <property type="protein sequence ID" value="JAH88941.1"/>
    <property type="molecule type" value="Transcribed_RNA"/>
</dbReference>
<keyword evidence="1" id="KW-0472">Membrane</keyword>
<name>A0A0E9WF77_ANGAN</name>
<sequence>MYSTLVGLLYIYMYISVMFYSIVHTSYCMQLKIICSYYSYIRQFLYKTGI</sequence>
<reference evidence="2" key="1">
    <citation type="submission" date="2014-11" db="EMBL/GenBank/DDBJ databases">
        <authorList>
            <person name="Amaro Gonzalez C."/>
        </authorList>
    </citation>
    <scope>NUCLEOTIDE SEQUENCE</scope>
</reference>